<dbReference type="RefSeq" id="XP_014674124.1">
    <property type="nucleotide sequence ID" value="XM_014818638.1"/>
</dbReference>
<keyword evidence="7" id="KW-0675">Receptor</keyword>
<dbReference type="GeneID" id="106814339"/>
<evidence type="ECO:0000313" key="6">
    <source>
        <dbReference type="Proteomes" id="UP000695022"/>
    </source>
</evidence>
<keyword evidence="1" id="KW-0433">Leucine-rich repeat</keyword>
<feature type="chain" id="PRO_5045432322" evidence="4">
    <location>
        <begin position="30"/>
        <end position="455"/>
    </location>
</feature>
<dbReference type="Gene3D" id="3.80.10.10">
    <property type="entry name" value="Ribonuclease Inhibitor"/>
    <property type="match status" value="1"/>
</dbReference>
<sequence>MTMMCYCRRLSTVLLLVFVFVCSSRPVEAARGNDDDSVNVCPQDVDSIAPCTCSLAAPDAEAEAGVDVVCARPLSREALTDVTNSLAFQNIVANTFRIDVYDDVALPSPALHGLFIRELRVASERLERVDATAFADVVGLRSLRLDLVSRDLVIDAAAFWRLPTLHTLELRAHRVEIAPDMLRGSPLLKHLLLTLLGDAASLDAAAFRGFPPLEEFAYSGGDVGDVSEATFADLRSLRRLNVSGSGVRRFHEALQHERGVNSSSLQLLLTDNELQCDCCLRWLLERSWDEGSDLGRCASPPALAGRNLSDLLPAELQCDGGDICIQTPRTEESVQVSEVYREGHEYTQPRSLYAYDIEEPIWGFADGGETYTGSDRGAISGIGGGRIGGIGGGAIGGIGGGRIGGIGGGAIGGIGGGAIGGIGGGAIGGIGGGVIGGGGGIIRGGGGNAHGGYGY</sequence>
<dbReference type="InterPro" id="IPR052286">
    <property type="entry name" value="Wnt_signaling_inhibitor"/>
</dbReference>
<dbReference type="PANTHER" id="PTHR24364">
    <property type="entry name" value="LP06937P"/>
    <property type="match status" value="1"/>
</dbReference>
<dbReference type="Pfam" id="PF01463">
    <property type="entry name" value="LRRCT"/>
    <property type="match status" value="1"/>
</dbReference>
<feature type="domain" description="LRRCT" evidence="5">
    <location>
        <begin position="296"/>
        <end position="319"/>
    </location>
</feature>
<dbReference type="InterPro" id="IPR000483">
    <property type="entry name" value="Cys-rich_flank_reg_C"/>
</dbReference>
<evidence type="ECO:0000256" key="2">
    <source>
        <dbReference type="ARBA" id="ARBA00022729"/>
    </source>
</evidence>
<dbReference type="PANTHER" id="PTHR24364:SF18">
    <property type="entry name" value="LP06937P"/>
    <property type="match status" value="1"/>
</dbReference>
<dbReference type="SUPFAM" id="SSF52058">
    <property type="entry name" value="L domain-like"/>
    <property type="match status" value="1"/>
</dbReference>
<evidence type="ECO:0000256" key="3">
    <source>
        <dbReference type="ARBA" id="ARBA00022737"/>
    </source>
</evidence>
<gene>
    <name evidence="7" type="primary">LOC106814339</name>
</gene>
<accession>A0ABM1EPK3</accession>
<keyword evidence="2 4" id="KW-0732">Signal</keyword>
<dbReference type="Proteomes" id="UP000695022">
    <property type="component" value="Unplaced"/>
</dbReference>
<reference evidence="7" key="1">
    <citation type="submission" date="2025-08" db="UniProtKB">
        <authorList>
            <consortium name="RefSeq"/>
        </authorList>
    </citation>
    <scope>IDENTIFICATION</scope>
</reference>
<evidence type="ECO:0000313" key="7">
    <source>
        <dbReference type="RefSeq" id="XP_014674124.1"/>
    </source>
</evidence>
<evidence type="ECO:0000256" key="4">
    <source>
        <dbReference type="SAM" id="SignalP"/>
    </source>
</evidence>
<keyword evidence="6" id="KW-1185">Reference proteome</keyword>
<dbReference type="InterPro" id="IPR032675">
    <property type="entry name" value="LRR_dom_sf"/>
</dbReference>
<evidence type="ECO:0000256" key="1">
    <source>
        <dbReference type="ARBA" id="ARBA00022614"/>
    </source>
</evidence>
<keyword evidence="3" id="KW-0677">Repeat</keyword>
<organism evidence="6 7">
    <name type="scientific">Priapulus caudatus</name>
    <name type="common">Priapulid worm</name>
    <dbReference type="NCBI Taxonomy" id="37621"/>
    <lineage>
        <taxon>Eukaryota</taxon>
        <taxon>Metazoa</taxon>
        <taxon>Ecdysozoa</taxon>
        <taxon>Scalidophora</taxon>
        <taxon>Priapulida</taxon>
        <taxon>Priapulimorpha</taxon>
        <taxon>Priapulimorphida</taxon>
        <taxon>Priapulidae</taxon>
        <taxon>Priapulus</taxon>
    </lineage>
</organism>
<evidence type="ECO:0000259" key="5">
    <source>
        <dbReference type="Pfam" id="PF01463"/>
    </source>
</evidence>
<name>A0ABM1EPK3_PRICU</name>
<protein>
    <submittedName>
        <fullName evidence="7">Probable glycoprotein hormone G-protein coupled receptor</fullName>
    </submittedName>
</protein>
<proteinExistence type="predicted"/>
<feature type="signal peptide" evidence="4">
    <location>
        <begin position="1"/>
        <end position="29"/>
    </location>
</feature>